<dbReference type="RefSeq" id="WP_274588541.1">
    <property type="nucleotide sequence ID" value="NZ_JARAOX010000112.1"/>
</dbReference>
<evidence type="ECO:0000313" key="1">
    <source>
        <dbReference type="EMBL" id="MDD9781404.1"/>
    </source>
</evidence>
<dbReference type="Proteomes" id="UP001213771">
    <property type="component" value="Unassembled WGS sequence"/>
</dbReference>
<accession>A0ABD4WME3</accession>
<name>A0ABD4WME3_PRIMG</name>
<protein>
    <submittedName>
        <fullName evidence="1">Uncharacterized protein</fullName>
    </submittedName>
</protein>
<gene>
    <name evidence="1" type="ORF">PVE99_03100</name>
</gene>
<reference evidence="1 2" key="1">
    <citation type="submission" date="2023-02" db="EMBL/GenBank/DDBJ databases">
        <authorList>
            <person name="Olszewska D."/>
        </authorList>
    </citation>
    <scope>NUCLEOTIDE SEQUENCE [LARGE SCALE GENOMIC DNA]</scope>
    <source>
        <strain evidence="1 2">FDU301</strain>
    </source>
</reference>
<comment type="caution">
    <text evidence="1">The sequence shown here is derived from an EMBL/GenBank/DDBJ whole genome shotgun (WGS) entry which is preliminary data.</text>
</comment>
<sequence>MKQRRKISFDVETDHYLIDYMNEHHIRYPGDAIARICREHQILKNEPQETQKQIVPIPSVEEMVEVISEKINQLMETERLFLRNEWFCMEESMKRSMVEVFEQVEEKQAAKRGELVAAFLERYNK</sequence>
<dbReference type="AlphaFoldDB" id="A0ABD4WME3"/>
<proteinExistence type="predicted"/>
<organism evidence="1 2">
    <name type="scientific">Priestia megaterium</name>
    <name type="common">Bacillus megaterium</name>
    <dbReference type="NCBI Taxonomy" id="1404"/>
    <lineage>
        <taxon>Bacteria</taxon>
        <taxon>Bacillati</taxon>
        <taxon>Bacillota</taxon>
        <taxon>Bacilli</taxon>
        <taxon>Bacillales</taxon>
        <taxon>Bacillaceae</taxon>
        <taxon>Priestia</taxon>
    </lineage>
</organism>
<dbReference type="EMBL" id="JARAOX010000112">
    <property type="protein sequence ID" value="MDD9781404.1"/>
    <property type="molecule type" value="Genomic_DNA"/>
</dbReference>
<evidence type="ECO:0000313" key="2">
    <source>
        <dbReference type="Proteomes" id="UP001213771"/>
    </source>
</evidence>